<evidence type="ECO:0000313" key="1">
    <source>
        <dbReference type="EMBL" id="WYC14545.1"/>
    </source>
</evidence>
<name>A0AAU6PXA2_9VIRU</name>
<accession>A0AAU6PXA2</accession>
<dbReference type="EMBL" id="PP467602">
    <property type="protein sequence ID" value="WYC14545.1"/>
    <property type="molecule type" value="Genomic_DNA"/>
</dbReference>
<protein>
    <submittedName>
        <fullName evidence="1">Uncharacterized protein</fullName>
    </submittedName>
</protein>
<proteinExistence type="predicted"/>
<reference evidence="1" key="1">
    <citation type="journal article" date="2023" name="ISME Commun">
        <title>Diversity of Bathyarchaeia viruses in metagenomes and virus-encoded CRISPR system components.</title>
        <authorList>
            <person name="Duan C."/>
            <person name="Liu Y."/>
            <person name="Liu Y."/>
            <person name="Liu L."/>
            <person name="Cai M."/>
            <person name="Zhang R."/>
            <person name="Zeng Q."/>
            <person name="Koonin E.V."/>
            <person name="Krupovic M."/>
            <person name="Li M."/>
        </authorList>
    </citation>
    <scope>NUCLEOTIDE SEQUENCE</scope>
    <source>
        <strain evidence="1">Chiyou-1</strain>
    </source>
</reference>
<reference evidence="1" key="2">
    <citation type="submission" date="2024-03" db="EMBL/GenBank/DDBJ databases">
        <authorList>
            <person name="Roux S."/>
            <person name="Duan C."/>
        </authorList>
    </citation>
    <scope>NUCLEOTIDE SEQUENCE</scope>
    <source>
        <strain evidence="1">Chiyou-1</strain>
    </source>
</reference>
<sequence length="66" mass="6815">MDSTKIVAVICLTAICIAALLKGIDSVLASAISASIGAIAGYSAKKLKKKKSTTSTSENGWMKELI</sequence>
<organism evidence="1">
    <name type="scientific">Ligamenvirales sp</name>
    <dbReference type="NCBI Taxonomy" id="2832923"/>
    <lineage>
        <taxon>Viruses</taxon>
        <taxon>Adnaviria</taxon>
        <taxon>Zilligvirae</taxon>
        <taxon>Taleaviricota</taxon>
        <taxon>Tokiviricetes</taxon>
        <taxon>Ligamenvirales</taxon>
    </lineage>
</organism>